<organism evidence="1 2">
    <name type="scientific">Anopheles dirus</name>
    <dbReference type="NCBI Taxonomy" id="7168"/>
    <lineage>
        <taxon>Eukaryota</taxon>
        <taxon>Metazoa</taxon>
        <taxon>Ecdysozoa</taxon>
        <taxon>Arthropoda</taxon>
        <taxon>Hexapoda</taxon>
        <taxon>Insecta</taxon>
        <taxon>Pterygota</taxon>
        <taxon>Neoptera</taxon>
        <taxon>Endopterygota</taxon>
        <taxon>Diptera</taxon>
        <taxon>Nematocera</taxon>
        <taxon>Culicoidea</taxon>
        <taxon>Culicidae</taxon>
        <taxon>Anophelinae</taxon>
        <taxon>Anopheles</taxon>
    </lineage>
</organism>
<dbReference type="EnsemblMetazoa" id="ADIR014066-RA">
    <property type="protein sequence ID" value="ADIR014066-PA"/>
    <property type="gene ID" value="ADIR014066"/>
</dbReference>
<dbReference type="VEuPathDB" id="VectorBase:ADIR014066"/>
<sequence length="39" mass="4626">MRKLLVLSSKPVATLRNCTMDSSFVKNQQFRWSFCNIKF</sequence>
<name>A0A182NVX4_9DIPT</name>
<keyword evidence="2" id="KW-1185">Reference proteome</keyword>
<evidence type="ECO:0000313" key="2">
    <source>
        <dbReference type="Proteomes" id="UP000075884"/>
    </source>
</evidence>
<accession>A0A182NVX4</accession>
<reference evidence="2" key="1">
    <citation type="submission" date="2013-03" db="EMBL/GenBank/DDBJ databases">
        <title>The Genome Sequence of Anopheles dirus WRAIR2.</title>
        <authorList>
            <consortium name="The Broad Institute Genomics Platform"/>
            <person name="Neafsey D.E."/>
            <person name="Walton C."/>
            <person name="Walker B."/>
            <person name="Young S.K."/>
            <person name="Zeng Q."/>
            <person name="Gargeya S."/>
            <person name="Fitzgerald M."/>
            <person name="Haas B."/>
            <person name="Abouelleil A."/>
            <person name="Allen A.W."/>
            <person name="Alvarado L."/>
            <person name="Arachchi H.M."/>
            <person name="Berlin A.M."/>
            <person name="Chapman S.B."/>
            <person name="Gainer-Dewar J."/>
            <person name="Goldberg J."/>
            <person name="Griggs A."/>
            <person name="Gujja S."/>
            <person name="Hansen M."/>
            <person name="Howarth C."/>
            <person name="Imamovic A."/>
            <person name="Ireland A."/>
            <person name="Larimer J."/>
            <person name="McCowan C."/>
            <person name="Murphy C."/>
            <person name="Pearson M."/>
            <person name="Poon T.W."/>
            <person name="Priest M."/>
            <person name="Roberts A."/>
            <person name="Saif S."/>
            <person name="Shea T."/>
            <person name="Sisk P."/>
            <person name="Sykes S."/>
            <person name="Wortman J."/>
            <person name="Nusbaum C."/>
            <person name="Birren B."/>
        </authorList>
    </citation>
    <scope>NUCLEOTIDE SEQUENCE [LARGE SCALE GENOMIC DNA]</scope>
    <source>
        <strain evidence="2">WRAIR2</strain>
    </source>
</reference>
<dbReference type="Proteomes" id="UP000075884">
    <property type="component" value="Unassembled WGS sequence"/>
</dbReference>
<dbReference type="AlphaFoldDB" id="A0A182NVX4"/>
<proteinExistence type="predicted"/>
<reference evidence="1" key="2">
    <citation type="submission" date="2020-05" db="UniProtKB">
        <authorList>
            <consortium name="EnsemblMetazoa"/>
        </authorList>
    </citation>
    <scope>IDENTIFICATION</scope>
    <source>
        <strain evidence="1">WRAIR2</strain>
    </source>
</reference>
<evidence type="ECO:0000313" key="1">
    <source>
        <dbReference type="EnsemblMetazoa" id="ADIR014066-PA"/>
    </source>
</evidence>
<protein>
    <submittedName>
        <fullName evidence="1">Uncharacterized protein</fullName>
    </submittedName>
</protein>